<sequence>MYRRKILSIAIISTLAFANSQALALEPLNSSESSVERSNRIIGGSTAPAEKWPFMAALVSKGYNGGKGQFCGASFIGSRYVLTAAHCLDATLGEDIELIIGQQNLSAASSEQRLSVRKVYIHEGYVDAALGNDIAILELSEAYDGHAVMLAESNLRDELAAGQALTVMGWGDQDPTDEFKKATQLQQVNVELIDQQVCKNVPAQGYDKITENAFCAGVVQGGKDSCQGDSGGPIVVSDNGQYKQLGIVSWGDGCAEKGKYGVYANVSYYADWIANKTKGLSYDQHVYEGIVSPGIQSATLTYRNNTESELLLSNFATTSSAQIVHNTCEQPLAIGAECQVTTSYSLLGSGDFSYDVTMNSNQGIGQVKSTVHYQSYPLADPFISDWIMGQVPNQQLSVFSQGIEWDFSAKGIMSGTLEKDQSSGIAISGIAKGQVALDMSVSSEEEFDELKVFVNGRLELSVSGEQEGTVSFVLPREKNAVELVYVKDGLGSEGADRGFLNAIRYSSSLILPSAESSSSGSSSGGSLGWLSLFALLGFVRRKH</sequence>
<dbReference type="InterPro" id="IPR018114">
    <property type="entry name" value="TRYPSIN_HIS"/>
</dbReference>
<proteinExistence type="predicted"/>
<dbReference type="InterPro" id="IPR013783">
    <property type="entry name" value="Ig-like_fold"/>
</dbReference>
<evidence type="ECO:0000256" key="1">
    <source>
        <dbReference type="ARBA" id="ARBA00004613"/>
    </source>
</evidence>
<dbReference type="GO" id="GO:0005615">
    <property type="term" value="C:extracellular space"/>
    <property type="evidence" value="ECO:0007669"/>
    <property type="project" value="TreeGrafter"/>
</dbReference>
<feature type="signal peptide" evidence="9">
    <location>
        <begin position="1"/>
        <end position="24"/>
    </location>
</feature>
<keyword evidence="7" id="KW-1015">Disulfide bond</keyword>
<dbReference type="InterPro" id="IPR043504">
    <property type="entry name" value="Peptidase_S1_PA_chymotrypsin"/>
</dbReference>
<dbReference type="PROSITE" id="PS50240">
    <property type="entry name" value="TRYPSIN_DOM"/>
    <property type="match status" value="1"/>
</dbReference>
<dbReference type="GO" id="GO:0006508">
    <property type="term" value="P:proteolysis"/>
    <property type="evidence" value="ECO:0007669"/>
    <property type="project" value="UniProtKB-KW"/>
</dbReference>
<dbReference type="SMART" id="SM00020">
    <property type="entry name" value="Tryp_SPc"/>
    <property type="match status" value="1"/>
</dbReference>
<dbReference type="PANTHER" id="PTHR24264:SF65">
    <property type="entry name" value="SRCR DOMAIN-CONTAINING PROTEIN"/>
    <property type="match status" value="1"/>
</dbReference>
<dbReference type="InterPro" id="IPR020008">
    <property type="entry name" value="GlyGly_CTERM"/>
</dbReference>
<dbReference type="NCBIfam" id="TIGR03501">
    <property type="entry name" value="GlyGly_CTERM"/>
    <property type="match status" value="1"/>
</dbReference>
<dbReference type="PROSITE" id="PS00134">
    <property type="entry name" value="TRYPSIN_HIS"/>
    <property type="match status" value="1"/>
</dbReference>
<dbReference type="Proteomes" id="UP000664056">
    <property type="component" value="Unassembled WGS sequence"/>
</dbReference>
<gene>
    <name evidence="11" type="ORF">J0J18_11320</name>
</gene>
<dbReference type="EMBL" id="JAFKOQ010000006">
    <property type="protein sequence ID" value="MBN8122321.1"/>
    <property type="molecule type" value="Genomic_DNA"/>
</dbReference>
<evidence type="ECO:0000256" key="6">
    <source>
        <dbReference type="ARBA" id="ARBA00022825"/>
    </source>
</evidence>
<reference evidence="11" key="1">
    <citation type="submission" date="2021-03" db="EMBL/GenBank/DDBJ databases">
        <title>Study of the foodborne Vibrio vulnificus isolates from China.</title>
        <authorList>
            <person name="Zheng Z."/>
            <person name="Ye L."/>
        </authorList>
    </citation>
    <scope>NUCLEOTIDE SEQUENCE</scope>
    <source>
        <strain evidence="11">Vv1582</strain>
    </source>
</reference>
<accession>A0AAW4HCW7</accession>
<dbReference type="FunFam" id="2.40.10.10:FF:000120">
    <property type="entry name" value="Putative serine protease"/>
    <property type="match status" value="1"/>
</dbReference>
<organism evidence="11 12">
    <name type="scientific">Vibrio vulnificus</name>
    <dbReference type="NCBI Taxonomy" id="672"/>
    <lineage>
        <taxon>Bacteria</taxon>
        <taxon>Pseudomonadati</taxon>
        <taxon>Pseudomonadota</taxon>
        <taxon>Gammaproteobacteria</taxon>
        <taxon>Vibrionales</taxon>
        <taxon>Vibrionaceae</taxon>
        <taxon>Vibrio</taxon>
    </lineage>
</organism>
<dbReference type="AlphaFoldDB" id="A0AAW4HCW7"/>
<evidence type="ECO:0000256" key="7">
    <source>
        <dbReference type="ARBA" id="ARBA00023157"/>
    </source>
</evidence>
<dbReference type="CDD" id="cd00190">
    <property type="entry name" value="Tryp_SPc"/>
    <property type="match status" value="1"/>
</dbReference>
<evidence type="ECO:0000256" key="5">
    <source>
        <dbReference type="ARBA" id="ARBA00022801"/>
    </source>
</evidence>
<evidence type="ECO:0000256" key="2">
    <source>
        <dbReference type="ARBA" id="ARBA00022525"/>
    </source>
</evidence>
<dbReference type="PANTHER" id="PTHR24264">
    <property type="entry name" value="TRYPSIN-RELATED"/>
    <property type="match status" value="1"/>
</dbReference>
<protein>
    <submittedName>
        <fullName evidence="11">Serine protease</fullName>
    </submittedName>
</protein>
<evidence type="ECO:0000256" key="4">
    <source>
        <dbReference type="ARBA" id="ARBA00022729"/>
    </source>
</evidence>
<dbReference type="Pfam" id="PF00089">
    <property type="entry name" value="Trypsin"/>
    <property type="match status" value="1"/>
</dbReference>
<dbReference type="InterPro" id="IPR001254">
    <property type="entry name" value="Trypsin_dom"/>
</dbReference>
<keyword evidence="3 8" id="KW-0645">Protease</keyword>
<dbReference type="InterPro" id="IPR009003">
    <property type="entry name" value="Peptidase_S1_PA"/>
</dbReference>
<feature type="domain" description="Peptidase S1" evidence="10">
    <location>
        <begin position="41"/>
        <end position="278"/>
    </location>
</feature>
<evidence type="ECO:0000256" key="8">
    <source>
        <dbReference type="RuleBase" id="RU363034"/>
    </source>
</evidence>
<keyword evidence="2" id="KW-0964">Secreted</keyword>
<dbReference type="GO" id="GO:0004252">
    <property type="term" value="F:serine-type endopeptidase activity"/>
    <property type="evidence" value="ECO:0007669"/>
    <property type="project" value="InterPro"/>
</dbReference>
<dbReference type="InterPro" id="IPR001314">
    <property type="entry name" value="Peptidase_S1A"/>
</dbReference>
<keyword evidence="5 8" id="KW-0378">Hydrolase</keyword>
<evidence type="ECO:0000259" key="10">
    <source>
        <dbReference type="PROSITE" id="PS50240"/>
    </source>
</evidence>
<keyword evidence="4 9" id="KW-0732">Signal</keyword>
<dbReference type="InterPro" id="IPR050127">
    <property type="entry name" value="Serine_Proteases_S1"/>
</dbReference>
<evidence type="ECO:0000256" key="3">
    <source>
        <dbReference type="ARBA" id="ARBA00022670"/>
    </source>
</evidence>
<dbReference type="PRINTS" id="PR00722">
    <property type="entry name" value="CHYMOTRYPSIN"/>
</dbReference>
<comment type="subcellular location">
    <subcellularLocation>
        <location evidence="1">Secreted</location>
    </subcellularLocation>
</comment>
<dbReference type="SUPFAM" id="SSF50494">
    <property type="entry name" value="Trypsin-like serine proteases"/>
    <property type="match status" value="1"/>
</dbReference>
<dbReference type="Gene3D" id="2.60.40.10">
    <property type="entry name" value="Immunoglobulins"/>
    <property type="match status" value="1"/>
</dbReference>
<dbReference type="RefSeq" id="WP_206622735.1">
    <property type="nucleotide sequence ID" value="NZ_JAFKOQ010000006.1"/>
</dbReference>
<dbReference type="PROSITE" id="PS00135">
    <property type="entry name" value="TRYPSIN_SER"/>
    <property type="match status" value="1"/>
</dbReference>
<dbReference type="InterPro" id="IPR033116">
    <property type="entry name" value="TRYPSIN_SER"/>
</dbReference>
<keyword evidence="6 8" id="KW-0720">Serine protease</keyword>
<dbReference type="Gene3D" id="2.40.10.10">
    <property type="entry name" value="Trypsin-like serine proteases"/>
    <property type="match status" value="1"/>
</dbReference>
<evidence type="ECO:0000256" key="9">
    <source>
        <dbReference type="SAM" id="SignalP"/>
    </source>
</evidence>
<name>A0AAW4HCW7_VIBVL</name>
<feature type="chain" id="PRO_5043733487" evidence="9">
    <location>
        <begin position="25"/>
        <end position="543"/>
    </location>
</feature>
<evidence type="ECO:0000313" key="12">
    <source>
        <dbReference type="Proteomes" id="UP000664056"/>
    </source>
</evidence>
<evidence type="ECO:0000313" key="11">
    <source>
        <dbReference type="EMBL" id="MBN8122321.1"/>
    </source>
</evidence>
<comment type="caution">
    <text evidence="11">The sequence shown here is derived from an EMBL/GenBank/DDBJ whole genome shotgun (WGS) entry which is preliminary data.</text>
</comment>